<dbReference type="STRING" id="1890364.A0A2P6NI99"/>
<gene>
    <name evidence="8" type="ORF">PROFUN_03829</name>
</gene>
<feature type="domain" description="Yip1" evidence="7">
    <location>
        <begin position="80"/>
        <end position="215"/>
    </location>
</feature>
<organism evidence="8 9">
    <name type="scientific">Planoprotostelium fungivorum</name>
    <dbReference type="NCBI Taxonomy" id="1890364"/>
    <lineage>
        <taxon>Eukaryota</taxon>
        <taxon>Amoebozoa</taxon>
        <taxon>Evosea</taxon>
        <taxon>Variosea</taxon>
        <taxon>Cavosteliida</taxon>
        <taxon>Cavosteliaceae</taxon>
        <taxon>Planoprotostelium</taxon>
    </lineage>
</organism>
<dbReference type="PANTHER" id="PTHR21236:SF2">
    <property type="entry name" value="PROTEIN YIPF"/>
    <property type="match status" value="1"/>
</dbReference>
<evidence type="ECO:0000313" key="8">
    <source>
        <dbReference type="EMBL" id="PRP83674.1"/>
    </source>
</evidence>
<sequence>MSSTIDFFPSEYSVNTAGPENAFSTPYSGNMAFSGNMNYGSTSTGFEDEPPLWEELGFDPVFIKTKLVQLLTPRKSIEPRILHDEDLGGPFIFCLALAFSLVLQGGKLHFGYIFGYSFLGSLALYFLVNLLSDRPIGFSHTMSILGYCLTPMILLSFTSLIFHPSEIVGFLIATSIILFCTYSASSAFVRVMGTTDQKFLLAYPVGLIYWCFALIVMF</sequence>
<dbReference type="AlphaFoldDB" id="A0A2P6NI99"/>
<comment type="similarity">
    <text evidence="2 6">Belongs to the YIP1 family.</text>
</comment>
<keyword evidence="5 6" id="KW-0472">Membrane</keyword>
<dbReference type="InterPro" id="IPR045231">
    <property type="entry name" value="Yip1/4-like"/>
</dbReference>
<accession>A0A2P6NI99</accession>
<feature type="transmembrane region" description="Helical" evidence="6">
    <location>
        <begin position="200"/>
        <end position="217"/>
    </location>
</feature>
<feature type="transmembrane region" description="Helical" evidence="6">
    <location>
        <begin position="112"/>
        <end position="132"/>
    </location>
</feature>
<evidence type="ECO:0000256" key="4">
    <source>
        <dbReference type="ARBA" id="ARBA00022989"/>
    </source>
</evidence>
<dbReference type="GO" id="GO:0000139">
    <property type="term" value="C:Golgi membrane"/>
    <property type="evidence" value="ECO:0007669"/>
    <property type="project" value="UniProtKB-SubCell"/>
</dbReference>
<evidence type="ECO:0000256" key="6">
    <source>
        <dbReference type="RuleBase" id="RU361264"/>
    </source>
</evidence>
<evidence type="ECO:0000256" key="2">
    <source>
        <dbReference type="ARBA" id="ARBA00010596"/>
    </source>
</evidence>
<proteinExistence type="inferred from homology"/>
<evidence type="ECO:0000256" key="5">
    <source>
        <dbReference type="ARBA" id="ARBA00023136"/>
    </source>
</evidence>
<dbReference type="InParanoid" id="A0A2P6NI99"/>
<keyword evidence="4 6" id="KW-1133">Transmembrane helix</keyword>
<dbReference type="OrthoDB" id="440385at2759"/>
<comment type="subcellular location">
    <subcellularLocation>
        <location evidence="6">Golgi apparatus membrane</location>
        <topology evidence="6">Multi-pass membrane protein</topology>
    </subcellularLocation>
    <subcellularLocation>
        <location evidence="1">Membrane</location>
        <topology evidence="1">Multi-pass membrane protein</topology>
    </subcellularLocation>
</comment>
<keyword evidence="9" id="KW-1185">Reference proteome</keyword>
<feature type="transmembrane region" description="Helical" evidence="6">
    <location>
        <begin position="168"/>
        <end position="188"/>
    </location>
</feature>
<evidence type="ECO:0000256" key="3">
    <source>
        <dbReference type="ARBA" id="ARBA00022692"/>
    </source>
</evidence>
<evidence type="ECO:0000313" key="9">
    <source>
        <dbReference type="Proteomes" id="UP000241769"/>
    </source>
</evidence>
<dbReference type="GO" id="GO:0048280">
    <property type="term" value="P:vesicle fusion with Golgi apparatus"/>
    <property type="evidence" value="ECO:0007669"/>
    <property type="project" value="TreeGrafter"/>
</dbReference>
<evidence type="ECO:0000259" key="7">
    <source>
        <dbReference type="Pfam" id="PF04893"/>
    </source>
</evidence>
<dbReference type="PANTHER" id="PTHR21236">
    <property type="entry name" value="GOLGI MEMBRANE PROTEIN YIP1"/>
    <property type="match status" value="1"/>
</dbReference>
<comment type="caution">
    <text evidence="8">The sequence shown here is derived from an EMBL/GenBank/DDBJ whole genome shotgun (WGS) entry which is preliminary data.</text>
</comment>
<dbReference type="Pfam" id="PF04893">
    <property type="entry name" value="Yip1"/>
    <property type="match status" value="1"/>
</dbReference>
<name>A0A2P6NI99_9EUKA</name>
<feature type="transmembrane region" description="Helical" evidence="6">
    <location>
        <begin position="144"/>
        <end position="162"/>
    </location>
</feature>
<dbReference type="GO" id="GO:0006888">
    <property type="term" value="P:endoplasmic reticulum to Golgi vesicle-mediated transport"/>
    <property type="evidence" value="ECO:0007669"/>
    <property type="project" value="InterPro"/>
</dbReference>
<dbReference type="GO" id="GO:0005802">
    <property type="term" value="C:trans-Golgi network"/>
    <property type="evidence" value="ECO:0007669"/>
    <property type="project" value="TreeGrafter"/>
</dbReference>
<dbReference type="Proteomes" id="UP000241769">
    <property type="component" value="Unassembled WGS sequence"/>
</dbReference>
<dbReference type="EMBL" id="MDYQ01000078">
    <property type="protein sequence ID" value="PRP83674.1"/>
    <property type="molecule type" value="Genomic_DNA"/>
</dbReference>
<protein>
    <recommendedName>
        <fullName evidence="6">Protein YIPF</fullName>
    </recommendedName>
</protein>
<reference evidence="8 9" key="1">
    <citation type="journal article" date="2018" name="Genome Biol. Evol.">
        <title>Multiple Roots of Fruiting Body Formation in Amoebozoa.</title>
        <authorList>
            <person name="Hillmann F."/>
            <person name="Forbes G."/>
            <person name="Novohradska S."/>
            <person name="Ferling I."/>
            <person name="Riege K."/>
            <person name="Groth M."/>
            <person name="Westermann M."/>
            <person name="Marz M."/>
            <person name="Spaller T."/>
            <person name="Winckler T."/>
            <person name="Schaap P."/>
            <person name="Glockner G."/>
        </authorList>
    </citation>
    <scope>NUCLEOTIDE SEQUENCE [LARGE SCALE GENOMIC DNA]</scope>
    <source>
        <strain evidence="8 9">Jena</strain>
    </source>
</reference>
<comment type="caution">
    <text evidence="6">Lacks conserved residue(s) required for the propagation of feature annotation.</text>
</comment>
<evidence type="ECO:0000256" key="1">
    <source>
        <dbReference type="ARBA" id="ARBA00004141"/>
    </source>
</evidence>
<dbReference type="FunCoup" id="A0A2P6NI99">
    <property type="interactions" value="910"/>
</dbReference>
<dbReference type="InterPro" id="IPR006977">
    <property type="entry name" value="Yip1_dom"/>
</dbReference>
<keyword evidence="3 6" id="KW-0812">Transmembrane</keyword>